<dbReference type="EMBL" id="WPCU01000010">
    <property type="protein sequence ID" value="MVA77074.1"/>
    <property type="molecule type" value="Genomic_DNA"/>
</dbReference>
<dbReference type="SUPFAM" id="SSF100950">
    <property type="entry name" value="NagB/RpiA/CoA transferase-like"/>
    <property type="match status" value="1"/>
</dbReference>
<organism evidence="3 4">
    <name type="scientific">Auraticoccus cholistanensis</name>
    <dbReference type="NCBI Taxonomy" id="2656650"/>
    <lineage>
        <taxon>Bacteria</taxon>
        <taxon>Bacillati</taxon>
        <taxon>Actinomycetota</taxon>
        <taxon>Actinomycetes</taxon>
        <taxon>Propionibacteriales</taxon>
        <taxon>Propionibacteriaceae</taxon>
        <taxon>Auraticoccus</taxon>
    </lineage>
</organism>
<dbReference type="Proteomes" id="UP000435304">
    <property type="component" value="Unassembled WGS sequence"/>
</dbReference>
<dbReference type="PANTHER" id="PTHR43682:SF1">
    <property type="entry name" value="LACTATE UTILIZATION PROTEIN C"/>
    <property type="match status" value="1"/>
</dbReference>
<feature type="region of interest" description="Disordered" evidence="1">
    <location>
        <begin position="1"/>
        <end position="24"/>
    </location>
</feature>
<dbReference type="Gene3D" id="3.40.50.10420">
    <property type="entry name" value="NagB/RpiA/CoA transferase-like"/>
    <property type="match status" value="1"/>
</dbReference>
<feature type="domain" description="LUD" evidence="2">
    <location>
        <begin position="106"/>
        <end position="205"/>
    </location>
</feature>
<dbReference type="Pfam" id="PF02589">
    <property type="entry name" value="LUD_dom"/>
    <property type="match status" value="1"/>
</dbReference>
<dbReference type="InterPro" id="IPR037171">
    <property type="entry name" value="NagB/RpiA_transferase-like"/>
</dbReference>
<dbReference type="InterPro" id="IPR024185">
    <property type="entry name" value="FTHF_cligase-like_sf"/>
</dbReference>
<protein>
    <submittedName>
        <fullName evidence="3">Lactate utilization protein C</fullName>
    </submittedName>
</protein>
<dbReference type="InterPro" id="IPR003741">
    <property type="entry name" value="LUD_dom"/>
</dbReference>
<dbReference type="AlphaFoldDB" id="A0A6A9UYX7"/>
<evidence type="ECO:0000256" key="1">
    <source>
        <dbReference type="SAM" id="MobiDB-lite"/>
    </source>
</evidence>
<sequence length="207" mass="22054">MLGRIRQAHTAAAPQPWPYDDIDRGYREPERATALTGEALVELLVDRLVDYKAVVHRCAADAVGETVAARLAGRGARRVVVPVGLDPSWRTAEVEWLTDEPALTVDQLDGADAVVTGSAVTVALTGTIVLDAGPDQGRRALTLVPDHHVCVVREEDVVHGVGEALTRLDTGRPLTWISGPSATSDIELSRVEGVHGPRLLDVVLVGS</sequence>
<proteinExistence type="predicted"/>
<accession>A0A6A9UYX7</accession>
<name>A0A6A9UYX7_9ACTN</name>
<evidence type="ECO:0000313" key="3">
    <source>
        <dbReference type="EMBL" id="MVA77074.1"/>
    </source>
</evidence>
<evidence type="ECO:0000313" key="4">
    <source>
        <dbReference type="Proteomes" id="UP000435304"/>
    </source>
</evidence>
<keyword evidence="4" id="KW-1185">Reference proteome</keyword>
<gene>
    <name evidence="3" type="ORF">GC722_13710</name>
</gene>
<evidence type="ECO:0000259" key="2">
    <source>
        <dbReference type="Pfam" id="PF02589"/>
    </source>
</evidence>
<dbReference type="PANTHER" id="PTHR43682">
    <property type="entry name" value="LACTATE UTILIZATION PROTEIN C"/>
    <property type="match status" value="1"/>
</dbReference>
<comment type="caution">
    <text evidence="3">The sequence shown here is derived from an EMBL/GenBank/DDBJ whole genome shotgun (WGS) entry which is preliminary data.</text>
</comment>
<reference evidence="3 4" key="1">
    <citation type="submission" date="2019-12" db="EMBL/GenBank/DDBJ databases">
        <title>Auraticoccus cholistani sp. nov., an actinomycete isolated from soil of Cholistan desert.</title>
        <authorList>
            <person name="Cheema M.T."/>
        </authorList>
    </citation>
    <scope>NUCLEOTIDE SEQUENCE [LARGE SCALE GENOMIC DNA]</scope>
    <source>
        <strain evidence="3 4">F435</strain>
    </source>
</reference>